<comment type="caution">
    <text evidence="9">The sequence shown here is derived from an EMBL/GenBank/DDBJ whole genome shotgun (WGS) entry which is preliminary data.</text>
</comment>
<sequence>MKRVFGDRKTIIILLAPTLVLYIALKVVPVAWSLGLSFFEGNTLRGFTFVGIDNFAKFVQDPAGIQSLWVSIIFAVLATAGQIVFGYLLALLYVFVLRKGSAFIRTAVFFPMVLPTVAVALLFKSFVAVGDNQGPVNDVLNFLGLGSVEFLASTVGTMGVALAMTWWSSMGFYAVLLYTGLLDIPDEVIESARIDGANGIRLVRHIVLPLSLPILISSIIFSFNSTLKVFDSLLALNGGGPGTTTAPLTLYMYRTAFEYAEYGYGSTIALVLTLLCLVFTLAVFRSTSKKSAEA</sequence>
<feature type="transmembrane region" description="Helical" evidence="7">
    <location>
        <begin position="150"/>
        <end position="181"/>
    </location>
</feature>
<dbReference type="SUPFAM" id="SSF161098">
    <property type="entry name" value="MetI-like"/>
    <property type="match status" value="1"/>
</dbReference>
<dbReference type="STRING" id="273678.RS84_02011"/>
<feature type="transmembrane region" description="Helical" evidence="7">
    <location>
        <begin position="12"/>
        <end position="32"/>
    </location>
</feature>
<protein>
    <submittedName>
        <fullName evidence="9">sn-glycerol-3-phosphate transport system permease protein UgpA</fullName>
    </submittedName>
</protein>
<keyword evidence="5 7" id="KW-1133">Transmembrane helix</keyword>
<dbReference type="RefSeq" id="WP_045257643.1">
    <property type="nucleotide sequence ID" value="NZ_JYJB01000009.1"/>
</dbReference>
<dbReference type="PATRIC" id="fig|273678.4.peg.2013"/>
<name>A0A0M2HKG8_9MICO</name>
<feature type="transmembrane region" description="Helical" evidence="7">
    <location>
        <begin position="68"/>
        <end position="96"/>
    </location>
</feature>
<feature type="transmembrane region" description="Helical" evidence="7">
    <location>
        <begin position="108"/>
        <end position="130"/>
    </location>
</feature>
<dbReference type="GO" id="GO:0005886">
    <property type="term" value="C:plasma membrane"/>
    <property type="evidence" value="ECO:0007669"/>
    <property type="project" value="UniProtKB-SubCell"/>
</dbReference>
<keyword evidence="6 7" id="KW-0472">Membrane</keyword>
<evidence type="ECO:0000256" key="4">
    <source>
        <dbReference type="ARBA" id="ARBA00022692"/>
    </source>
</evidence>
<keyword evidence="2 7" id="KW-0813">Transport</keyword>
<dbReference type="CDD" id="cd06261">
    <property type="entry name" value="TM_PBP2"/>
    <property type="match status" value="1"/>
</dbReference>
<evidence type="ECO:0000259" key="8">
    <source>
        <dbReference type="PROSITE" id="PS50928"/>
    </source>
</evidence>
<dbReference type="GO" id="GO:0055085">
    <property type="term" value="P:transmembrane transport"/>
    <property type="evidence" value="ECO:0007669"/>
    <property type="project" value="InterPro"/>
</dbReference>
<evidence type="ECO:0000313" key="10">
    <source>
        <dbReference type="Proteomes" id="UP000033900"/>
    </source>
</evidence>
<evidence type="ECO:0000313" key="9">
    <source>
        <dbReference type="EMBL" id="KJL47222.1"/>
    </source>
</evidence>
<evidence type="ECO:0000256" key="6">
    <source>
        <dbReference type="ARBA" id="ARBA00023136"/>
    </source>
</evidence>
<dbReference type="OrthoDB" id="9805974at2"/>
<comment type="similarity">
    <text evidence="7">Belongs to the binding-protein-dependent transport system permease family.</text>
</comment>
<dbReference type="InterPro" id="IPR035906">
    <property type="entry name" value="MetI-like_sf"/>
</dbReference>
<organism evidence="9 10">
    <name type="scientific">Microbacterium hydrocarbonoxydans</name>
    <dbReference type="NCBI Taxonomy" id="273678"/>
    <lineage>
        <taxon>Bacteria</taxon>
        <taxon>Bacillati</taxon>
        <taxon>Actinomycetota</taxon>
        <taxon>Actinomycetes</taxon>
        <taxon>Micrococcales</taxon>
        <taxon>Microbacteriaceae</taxon>
        <taxon>Microbacterium</taxon>
    </lineage>
</organism>
<dbReference type="InterPro" id="IPR050809">
    <property type="entry name" value="UgpAE/MalFG_permease"/>
</dbReference>
<evidence type="ECO:0000256" key="3">
    <source>
        <dbReference type="ARBA" id="ARBA00022475"/>
    </source>
</evidence>
<keyword evidence="4 7" id="KW-0812">Transmembrane</keyword>
<keyword evidence="3" id="KW-1003">Cell membrane</keyword>
<dbReference type="PANTHER" id="PTHR43227">
    <property type="entry name" value="BLL4140 PROTEIN"/>
    <property type="match status" value="1"/>
</dbReference>
<keyword evidence="10" id="KW-1185">Reference proteome</keyword>
<evidence type="ECO:0000256" key="5">
    <source>
        <dbReference type="ARBA" id="ARBA00022989"/>
    </source>
</evidence>
<feature type="domain" description="ABC transmembrane type-1" evidence="8">
    <location>
        <begin position="68"/>
        <end position="283"/>
    </location>
</feature>
<dbReference type="AlphaFoldDB" id="A0A0M2HKG8"/>
<evidence type="ECO:0000256" key="1">
    <source>
        <dbReference type="ARBA" id="ARBA00004651"/>
    </source>
</evidence>
<dbReference type="Pfam" id="PF00528">
    <property type="entry name" value="BPD_transp_1"/>
    <property type="match status" value="1"/>
</dbReference>
<comment type="subcellular location">
    <subcellularLocation>
        <location evidence="1 7">Cell membrane</location>
        <topology evidence="1 7">Multi-pass membrane protein</topology>
    </subcellularLocation>
</comment>
<dbReference type="Gene3D" id="1.10.3720.10">
    <property type="entry name" value="MetI-like"/>
    <property type="match status" value="1"/>
</dbReference>
<evidence type="ECO:0000256" key="7">
    <source>
        <dbReference type="RuleBase" id="RU363032"/>
    </source>
</evidence>
<proteinExistence type="inferred from homology"/>
<accession>A0A0M2HKG8</accession>
<gene>
    <name evidence="9" type="primary">ugpA_4</name>
    <name evidence="9" type="ORF">RS84_02011</name>
</gene>
<dbReference type="PROSITE" id="PS50928">
    <property type="entry name" value="ABC_TM1"/>
    <property type="match status" value="1"/>
</dbReference>
<dbReference type="Proteomes" id="UP000033900">
    <property type="component" value="Unassembled WGS sequence"/>
</dbReference>
<dbReference type="InterPro" id="IPR000515">
    <property type="entry name" value="MetI-like"/>
</dbReference>
<feature type="transmembrane region" description="Helical" evidence="7">
    <location>
        <begin position="202"/>
        <end position="223"/>
    </location>
</feature>
<feature type="transmembrane region" description="Helical" evidence="7">
    <location>
        <begin position="262"/>
        <end position="284"/>
    </location>
</feature>
<evidence type="ECO:0000256" key="2">
    <source>
        <dbReference type="ARBA" id="ARBA00022448"/>
    </source>
</evidence>
<dbReference type="EMBL" id="JYJB01000009">
    <property type="protein sequence ID" value="KJL47222.1"/>
    <property type="molecule type" value="Genomic_DNA"/>
</dbReference>
<reference evidence="9 10" key="1">
    <citation type="submission" date="2015-02" db="EMBL/GenBank/DDBJ databases">
        <title>Draft genome sequences of ten Microbacterium spp. with emphasis on heavy metal contaminated environments.</title>
        <authorList>
            <person name="Corretto E."/>
        </authorList>
    </citation>
    <scope>NUCLEOTIDE SEQUENCE [LARGE SCALE GENOMIC DNA]</scope>
    <source>
        <strain evidence="9 10">SA35</strain>
    </source>
</reference>
<dbReference type="PANTHER" id="PTHR43227:SF8">
    <property type="entry name" value="DIACETYLCHITOBIOSE UPTAKE SYSTEM PERMEASE PROTEIN DASB"/>
    <property type="match status" value="1"/>
</dbReference>